<accession>R9L711</accession>
<dbReference type="HOGENOM" id="CLU_3409798_0_0_9"/>
<sequence length="29" mass="3460">MDREWRNKNEAVRLGEECSYSMKEKLVGT</sequence>
<comment type="caution">
    <text evidence="1">The sequence shown here is derived from an EMBL/GenBank/DDBJ whole genome shotgun (WGS) entry which is preliminary data.</text>
</comment>
<proteinExistence type="predicted"/>
<organism evidence="1 2">
    <name type="scientific">Paenibacillus barengoltzii G22</name>
    <dbReference type="NCBI Taxonomy" id="1235795"/>
    <lineage>
        <taxon>Bacteria</taxon>
        <taxon>Bacillati</taxon>
        <taxon>Bacillota</taxon>
        <taxon>Bacilli</taxon>
        <taxon>Bacillales</taxon>
        <taxon>Paenibacillaceae</taxon>
        <taxon>Paenibacillus</taxon>
    </lineage>
</organism>
<gene>
    <name evidence="1" type="ORF">C812_03465</name>
</gene>
<dbReference type="Proteomes" id="UP000019598">
    <property type="component" value="Unassembled WGS sequence"/>
</dbReference>
<evidence type="ECO:0000313" key="1">
    <source>
        <dbReference type="EMBL" id="EOS54455.1"/>
    </source>
</evidence>
<evidence type="ECO:0000313" key="2">
    <source>
        <dbReference type="Proteomes" id="UP000019598"/>
    </source>
</evidence>
<name>R9L711_9BACL</name>
<reference evidence="1 2" key="1">
    <citation type="submission" date="2013-04" db="EMBL/GenBank/DDBJ databases">
        <title>The Genome Sequence of Paenibacillus barengoltzii G22.</title>
        <authorList>
            <consortium name="The Broad Institute Genomics Platform"/>
            <consortium name="The Broad Institute Genome Sequencing Center for Infectious Disease"/>
            <person name="Earl A."/>
            <person name="Xavier R."/>
            <person name="Elson C."/>
            <person name="Duck W."/>
            <person name="Walker B."/>
            <person name="Young S."/>
            <person name="Zeng Q."/>
            <person name="Gargeya S."/>
            <person name="Fitzgerald M."/>
            <person name="Haas B."/>
            <person name="Abouelleil A."/>
            <person name="Allen A.W."/>
            <person name="Alvarado L."/>
            <person name="Arachchi H.M."/>
            <person name="Berlin A.M."/>
            <person name="Chapman S.B."/>
            <person name="Gainer-Dewar J."/>
            <person name="Goldberg J."/>
            <person name="Griggs A."/>
            <person name="Gujja S."/>
            <person name="Hansen M."/>
            <person name="Howarth C."/>
            <person name="Imamovic A."/>
            <person name="Ireland A."/>
            <person name="Larimer J."/>
            <person name="McCowan C."/>
            <person name="Murphy C."/>
            <person name="Pearson M."/>
            <person name="Poon T.W."/>
            <person name="Priest M."/>
            <person name="Roberts A."/>
            <person name="Saif S."/>
            <person name="Shea T."/>
            <person name="Sisk P."/>
            <person name="Sykes S."/>
            <person name="Wortman J."/>
            <person name="Nusbaum C."/>
            <person name="Birren B."/>
        </authorList>
    </citation>
    <scope>NUCLEOTIDE SEQUENCE [LARGE SCALE GENOMIC DNA]</scope>
    <source>
        <strain evidence="1 2">G22</strain>
    </source>
</reference>
<dbReference type="AlphaFoldDB" id="R9L711"/>
<dbReference type="EMBL" id="ASSZ01000031">
    <property type="protein sequence ID" value="EOS54455.1"/>
    <property type="molecule type" value="Genomic_DNA"/>
</dbReference>
<protein>
    <submittedName>
        <fullName evidence="1">Uncharacterized protein</fullName>
    </submittedName>
</protein>